<dbReference type="RefSeq" id="WP_149112688.1">
    <property type="nucleotide sequence ID" value="NZ_CP042425.1"/>
</dbReference>
<organism evidence="1 2">
    <name type="scientific">Limnoglobus roseus</name>
    <dbReference type="NCBI Taxonomy" id="2598579"/>
    <lineage>
        <taxon>Bacteria</taxon>
        <taxon>Pseudomonadati</taxon>
        <taxon>Planctomycetota</taxon>
        <taxon>Planctomycetia</taxon>
        <taxon>Gemmatales</taxon>
        <taxon>Gemmataceae</taxon>
        <taxon>Limnoglobus</taxon>
    </lineage>
</organism>
<reference evidence="2" key="1">
    <citation type="submission" date="2019-08" db="EMBL/GenBank/DDBJ databases">
        <title>Limnoglobus roseus gen. nov., sp. nov., a novel freshwater planctomycete with a giant genome from the family Gemmataceae.</title>
        <authorList>
            <person name="Kulichevskaya I.S."/>
            <person name="Naumoff D.G."/>
            <person name="Miroshnikov K."/>
            <person name="Ivanova A."/>
            <person name="Philippov D.A."/>
            <person name="Hakobyan A."/>
            <person name="Rijpstra I.C."/>
            <person name="Sinninghe Damste J.S."/>
            <person name="Liesack W."/>
            <person name="Dedysh S.N."/>
        </authorList>
    </citation>
    <scope>NUCLEOTIDE SEQUENCE [LARGE SCALE GENOMIC DNA]</scope>
    <source>
        <strain evidence="2">PX52</strain>
    </source>
</reference>
<name>A0A5C1AMM6_9BACT</name>
<sequence length="83" mass="9275">MTRKIDELTLDDLLEPCDRCKDAKSSAELSKEAVADLSATKVFSLSDSVNCPLCHGSKRMLNKLGLQIRRLALQLRDKGFLRP</sequence>
<dbReference type="KEGG" id="lrs:PX52LOC_05172"/>
<evidence type="ECO:0000313" key="2">
    <source>
        <dbReference type="Proteomes" id="UP000324974"/>
    </source>
</evidence>
<keyword evidence="2" id="KW-1185">Reference proteome</keyword>
<gene>
    <name evidence="1" type="ORF">PX52LOC_05172</name>
</gene>
<accession>A0A5C1AMM6</accession>
<protein>
    <submittedName>
        <fullName evidence="1">Uncharacterized protein</fullName>
    </submittedName>
</protein>
<dbReference type="EMBL" id="CP042425">
    <property type="protein sequence ID" value="QEL18158.1"/>
    <property type="molecule type" value="Genomic_DNA"/>
</dbReference>
<dbReference type="Proteomes" id="UP000324974">
    <property type="component" value="Chromosome"/>
</dbReference>
<evidence type="ECO:0000313" key="1">
    <source>
        <dbReference type="EMBL" id="QEL18158.1"/>
    </source>
</evidence>
<proteinExistence type="predicted"/>
<dbReference type="AlphaFoldDB" id="A0A5C1AMM6"/>